<accession>G3HFL9</accession>
<protein>
    <submittedName>
        <fullName evidence="2">Uncharacterized protein</fullName>
    </submittedName>
</protein>
<name>G3HFL9_CRIGR</name>
<gene>
    <name evidence="2" type="ORF">I79_009381</name>
</gene>
<organism evidence="2 3">
    <name type="scientific">Cricetulus griseus</name>
    <name type="common">Chinese hamster</name>
    <name type="synonym">Cricetulus barabensis griseus</name>
    <dbReference type="NCBI Taxonomy" id="10029"/>
    <lineage>
        <taxon>Eukaryota</taxon>
        <taxon>Metazoa</taxon>
        <taxon>Chordata</taxon>
        <taxon>Craniata</taxon>
        <taxon>Vertebrata</taxon>
        <taxon>Euteleostomi</taxon>
        <taxon>Mammalia</taxon>
        <taxon>Eutheria</taxon>
        <taxon>Euarchontoglires</taxon>
        <taxon>Glires</taxon>
        <taxon>Rodentia</taxon>
        <taxon>Myomorpha</taxon>
        <taxon>Muroidea</taxon>
        <taxon>Cricetidae</taxon>
        <taxon>Cricetinae</taxon>
        <taxon>Cricetulus</taxon>
    </lineage>
</organism>
<evidence type="ECO:0000313" key="2">
    <source>
        <dbReference type="EMBL" id="EGV92985.1"/>
    </source>
</evidence>
<sequence length="60" mass="6663">MSCKCSFRGPATAGLHKHLHSPASTPTQTQTHPHNYSKYKSVETHFRIQRDGSVDKGLTV</sequence>
<feature type="region of interest" description="Disordered" evidence="1">
    <location>
        <begin position="14"/>
        <end position="41"/>
    </location>
</feature>
<reference evidence="3" key="1">
    <citation type="journal article" date="2011" name="Nat. Biotechnol.">
        <title>The genomic sequence of the Chinese hamster ovary (CHO)-K1 cell line.</title>
        <authorList>
            <person name="Xu X."/>
            <person name="Nagarajan H."/>
            <person name="Lewis N.E."/>
            <person name="Pan S."/>
            <person name="Cai Z."/>
            <person name="Liu X."/>
            <person name="Chen W."/>
            <person name="Xie M."/>
            <person name="Wang W."/>
            <person name="Hammond S."/>
            <person name="Andersen M.R."/>
            <person name="Neff N."/>
            <person name="Passarelli B."/>
            <person name="Koh W."/>
            <person name="Fan H.C."/>
            <person name="Wang J."/>
            <person name="Gui Y."/>
            <person name="Lee K.H."/>
            <person name="Betenbaugh M.J."/>
            <person name="Quake S.R."/>
            <person name="Famili I."/>
            <person name="Palsson B.O."/>
            <person name="Wang J."/>
        </authorList>
    </citation>
    <scope>NUCLEOTIDE SEQUENCE [LARGE SCALE GENOMIC DNA]</scope>
    <source>
        <strain evidence="3">CHO K1 cell line</strain>
    </source>
</reference>
<feature type="compositionally biased region" description="Polar residues" evidence="1">
    <location>
        <begin position="22"/>
        <end position="34"/>
    </location>
</feature>
<dbReference type="AlphaFoldDB" id="G3HFL9"/>
<dbReference type="Proteomes" id="UP000001075">
    <property type="component" value="Unassembled WGS sequence"/>
</dbReference>
<dbReference type="EMBL" id="JH000332">
    <property type="protein sequence ID" value="EGV92985.1"/>
    <property type="molecule type" value="Genomic_DNA"/>
</dbReference>
<dbReference type="InParanoid" id="G3HFL9"/>
<evidence type="ECO:0000256" key="1">
    <source>
        <dbReference type="SAM" id="MobiDB-lite"/>
    </source>
</evidence>
<evidence type="ECO:0000313" key="3">
    <source>
        <dbReference type="Proteomes" id="UP000001075"/>
    </source>
</evidence>
<proteinExistence type="predicted"/>